<keyword evidence="2" id="KW-1185">Reference proteome</keyword>
<dbReference type="PANTHER" id="PTHR34206">
    <property type="entry name" value="OS06G0193300 PROTEIN"/>
    <property type="match status" value="1"/>
</dbReference>
<proteinExistence type="predicted"/>
<organism evidence="1 2">
    <name type="scientific">Adiantum capillus-veneris</name>
    <name type="common">Maidenhair fern</name>
    <dbReference type="NCBI Taxonomy" id="13818"/>
    <lineage>
        <taxon>Eukaryota</taxon>
        <taxon>Viridiplantae</taxon>
        <taxon>Streptophyta</taxon>
        <taxon>Embryophyta</taxon>
        <taxon>Tracheophyta</taxon>
        <taxon>Polypodiopsida</taxon>
        <taxon>Polypodiidae</taxon>
        <taxon>Polypodiales</taxon>
        <taxon>Pteridineae</taxon>
        <taxon>Pteridaceae</taxon>
        <taxon>Vittarioideae</taxon>
        <taxon>Adiantum</taxon>
    </lineage>
</organism>
<sequence>MEATMKLASFSLNAPLASTALGKARTTPSCSLNYMGFPSRTAQLSTRCHATTQSSTVADCGDVFKIFADDSTGVVCYKNELGEMVCEGLDEGPHFYPQLGFKDGPSSMYVADNQAAQILPIFDQSMYEI</sequence>
<reference evidence="1" key="1">
    <citation type="submission" date="2021-01" db="EMBL/GenBank/DDBJ databases">
        <title>Adiantum capillus-veneris genome.</title>
        <authorList>
            <person name="Fang Y."/>
            <person name="Liao Q."/>
        </authorList>
    </citation>
    <scope>NUCLEOTIDE SEQUENCE</scope>
    <source>
        <strain evidence="1">H3</strain>
        <tissue evidence="1">Leaf</tissue>
    </source>
</reference>
<dbReference type="OrthoDB" id="581210at2759"/>
<comment type="caution">
    <text evidence="1">The sequence shown here is derived from an EMBL/GenBank/DDBJ whole genome shotgun (WGS) entry which is preliminary data.</text>
</comment>
<dbReference type="AlphaFoldDB" id="A0A9D4U7V5"/>
<evidence type="ECO:0000313" key="1">
    <source>
        <dbReference type="EMBL" id="KAI5061966.1"/>
    </source>
</evidence>
<dbReference type="Proteomes" id="UP000886520">
    <property type="component" value="Chromosome 22"/>
</dbReference>
<protein>
    <submittedName>
        <fullName evidence="1">Uncharacterized protein</fullName>
    </submittedName>
</protein>
<name>A0A9D4U7V5_ADICA</name>
<gene>
    <name evidence="1" type="ORF">GOP47_0022505</name>
</gene>
<accession>A0A9D4U7V5</accession>
<dbReference type="PANTHER" id="PTHR34206:SF1">
    <property type="entry name" value="OS10G0390701 PROTEIN"/>
    <property type="match status" value="1"/>
</dbReference>
<evidence type="ECO:0000313" key="2">
    <source>
        <dbReference type="Proteomes" id="UP000886520"/>
    </source>
</evidence>
<dbReference type="EMBL" id="JABFUD020000022">
    <property type="protein sequence ID" value="KAI5061966.1"/>
    <property type="molecule type" value="Genomic_DNA"/>
</dbReference>